<dbReference type="PANTHER" id="PTHR45737">
    <property type="entry name" value="VON WILLEBRAND FACTOR A DOMAIN-CONTAINING PROTEIN 5A"/>
    <property type="match status" value="1"/>
</dbReference>
<dbReference type="RefSeq" id="XP_040642258.1">
    <property type="nucleotide sequence ID" value="XM_040780947.1"/>
</dbReference>
<feature type="domain" description="VWFA" evidence="2">
    <location>
        <begin position="289"/>
        <end position="465"/>
    </location>
</feature>
<dbReference type="SMART" id="SM00609">
    <property type="entry name" value="VIT"/>
    <property type="match status" value="1"/>
</dbReference>
<dbReference type="SUPFAM" id="SSF53300">
    <property type="entry name" value="vWA-like"/>
    <property type="match status" value="1"/>
</dbReference>
<feature type="domain" description="VIT" evidence="3">
    <location>
        <begin position="12"/>
        <end position="143"/>
    </location>
</feature>
<dbReference type="PANTHER" id="PTHR45737:SF6">
    <property type="entry name" value="VON WILLEBRAND FACTOR A DOMAIN-CONTAINING PROTEIN 5A"/>
    <property type="match status" value="1"/>
</dbReference>
<dbReference type="Gene3D" id="3.40.50.410">
    <property type="entry name" value="von Willebrand factor, type A domain"/>
    <property type="match status" value="1"/>
</dbReference>
<dbReference type="InterPro" id="IPR002035">
    <property type="entry name" value="VWF_A"/>
</dbReference>
<dbReference type="STRING" id="1388766.A0A017SQQ4"/>
<dbReference type="GeneID" id="63696071"/>
<evidence type="ECO:0008006" key="6">
    <source>
        <dbReference type="Google" id="ProtNLM"/>
    </source>
</evidence>
<dbReference type="Pfam" id="PF13768">
    <property type="entry name" value="VWA_3"/>
    <property type="match status" value="1"/>
</dbReference>
<name>A0A017SQQ4_ASPRC</name>
<sequence length="972" mass="105992">MTNLFPYVACGCRYMDHSHGGDWRYFPQVSLQTHATILSSISRTVLTQTFTNPSVTPVKEVSYTFPLYDGVSVVGFTCRVGDRVLHSQVKTKEQASEDYTQAIQQSQSASILNHSDSTRDVLTIRLGNVNAGEQVVVEITFVGDLKQDTQADGVRYTIPNAIAPRYGEGLAPSSPFTRQAQNQGISITVDVLMEKPSVIREIQSPSHPIRVSLGRMSTESTSVFEANQASCSLQLTGNVPLERDFVVVVNADSQDLPHALLEEHPTIPGQKALIMTMVPKFSLPPIYPEIMFVIDRSGSMRDKIPSLKSALIVFLKSLPVGVCFNICSFGTHYSFLWQKSVPYDSASLQYAMQFVESISSNMGGTEIQGAVEATVANRLEGKLLEVIILTDGQTSDQDSLFSFVRQASAGNHARFFSLGIGNAASHSLIEGVARAGNGFSQSVFEYEELSKKIVRMLKGALLPHIYNYKLEVEFDGTDVPDITAATETTDEFEIVEDVSESESATERGTVATPSESPEHEPQKPISLFDNDYKEPEIKPSKIDLPKLTPPDLLQAPWKIPTLYPLIRSTICILLDPRLSNRNPQALTLRATSEHGALELKIPIQSIGKGETIHQIASRKAVVELEEGHGWIEDAKDSNGRLTEDLSPEIQRQLTIQECQNLGIKYQVTGKHCSFVALDENGNEQPKQPESRFGKEEYAAASANSGGKAKKARGRLGSTAFRQQAVPNLFAGVAPPPACSVSGGSLFGVTAVPREPTAASSSSRSMFGNAPAPYSSFQFQHAPAASPPTTDYGLFASTSALSSTLFRAPPGPAVSIGTGLFGTPAPSSSLPFGTSSAAATSAGSLFGAAQPAHPSPAAQTSTLDGIIKLQTFDGSWNWTKELTELLSIDENNFREKLSARIKQNHDIELLWRQSLPNFIATMLVMRYLEQKATQDKAVWELVYEKAEGWIQRQSLWRIPKIFEACTEVAEVFV</sequence>
<dbReference type="Proteomes" id="UP000019804">
    <property type="component" value="Unassembled WGS sequence"/>
</dbReference>
<dbReference type="InterPro" id="IPR058904">
    <property type="entry name" value="PARP4_MVP-ID"/>
</dbReference>
<dbReference type="HOGENOM" id="CLU_003826_2_0_1"/>
<dbReference type="OrthoDB" id="1729737at2759"/>
<dbReference type="PROSITE" id="PS50234">
    <property type="entry name" value="VWFA"/>
    <property type="match status" value="1"/>
</dbReference>
<accession>A0A017SQQ4</accession>
<dbReference type="InterPro" id="IPR013694">
    <property type="entry name" value="VIT"/>
</dbReference>
<keyword evidence="5" id="KW-1185">Reference proteome</keyword>
<evidence type="ECO:0000256" key="1">
    <source>
        <dbReference type="SAM" id="MobiDB-lite"/>
    </source>
</evidence>
<evidence type="ECO:0000313" key="4">
    <source>
        <dbReference type="EMBL" id="EYE98570.1"/>
    </source>
</evidence>
<proteinExistence type="predicted"/>
<dbReference type="SMART" id="SM00327">
    <property type="entry name" value="VWA"/>
    <property type="match status" value="1"/>
</dbReference>
<reference evidence="5" key="1">
    <citation type="journal article" date="2014" name="Nat. Commun.">
        <title>Genomic adaptations of the halophilic Dead Sea filamentous fungus Eurotium rubrum.</title>
        <authorList>
            <person name="Kis-Papo T."/>
            <person name="Weig A.R."/>
            <person name="Riley R."/>
            <person name="Persoh D."/>
            <person name="Salamov A."/>
            <person name="Sun H."/>
            <person name="Lipzen A."/>
            <person name="Wasser S.P."/>
            <person name="Rambold G."/>
            <person name="Grigoriev I.V."/>
            <person name="Nevo E."/>
        </authorList>
    </citation>
    <scope>NUCLEOTIDE SEQUENCE [LARGE SCALE GENOMIC DNA]</scope>
    <source>
        <strain evidence="5">CBS 135680</strain>
    </source>
</reference>
<dbReference type="PROSITE" id="PS51468">
    <property type="entry name" value="VIT"/>
    <property type="match status" value="1"/>
</dbReference>
<evidence type="ECO:0000259" key="2">
    <source>
        <dbReference type="PROSITE" id="PS50234"/>
    </source>
</evidence>
<gene>
    <name evidence="4" type="ORF">EURHEDRAFT_408922</name>
</gene>
<dbReference type="AlphaFoldDB" id="A0A017SQQ4"/>
<dbReference type="InterPro" id="IPR036465">
    <property type="entry name" value="vWFA_dom_sf"/>
</dbReference>
<protein>
    <recommendedName>
        <fullName evidence="6">von Willebrand factor type A domain-containing protein</fullName>
    </recommendedName>
</protein>
<dbReference type="EMBL" id="KK088413">
    <property type="protein sequence ID" value="EYE98570.1"/>
    <property type="molecule type" value="Genomic_DNA"/>
</dbReference>
<feature type="region of interest" description="Disordered" evidence="1">
    <location>
        <begin position="495"/>
        <end position="530"/>
    </location>
</feature>
<organism evidence="4 5">
    <name type="scientific">Aspergillus ruber (strain CBS 135680)</name>
    <dbReference type="NCBI Taxonomy" id="1388766"/>
    <lineage>
        <taxon>Eukaryota</taxon>
        <taxon>Fungi</taxon>
        <taxon>Dikarya</taxon>
        <taxon>Ascomycota</taxon>
        <taxon>Pezizomycotina</taxon>
        <taxon>Eurotiomycetes</taxon>
        <taxon>Eurotiomycetidae</taxon>
        <taxon>Eurotiales</taxon>
        <taxon>Aspergillaceae</taxon>
        <taxon>Aspergillus</taxon>
        <taxon>Aspergillus subgen. Aspergillus</taxon>
    </lineage>
</organism>
<evidence type="ECO:0000259" key="3">
    <source>
        <dbReference type="PROSITE" id="PS51468"/>
    </source>
</evidence>
<dbReference type="Pfam" id="PF08487">
    <property type="entry name" value="VIT"/>
    <property type="match status" value="1"/>
</dbReference>
<dbReference type="Pfam" id="PF26156">
    <property type="entry name" value="PARP4_MVP-ID"/>
    <property type="match status" value="1"/>
</dbReference>
<evidence type="ECO:0000313" key="5">
    <source>
        <dbReference type="Proteomes" id="UP000019804"/>
    </source>
</evidence>